<dbReference type="GO" id="GO:0003678">
    <property type="term" value="F:DNA helicase activity"/>
    <property type="evidence" value="ECO:0007669"/>
    <property type="project" value="UniProtKB-EC"/>
</dbReference>
<dbReference type="NCBIfam" id="TIGR01389">
    <property type="entry name" value="recQ"/>
    <property type="match status" value="1"/>
</dbReference>
<dbReference type="EC" id="5.6.2.4" evidence="16"/>
<dbReference type="InterPro" id="IPR027417">
    <property type="entry name" value="P-loop_NTPase"/>
</dbReference>
<dbReference type="GO" id="GO:0016787">
    <property type="term" value="F:hydrolase activity"/>
    <property type="evidence" value="ECO:0007669"/>
    <property type="project" value="UniProtKB-KW"/>
</dbReference>
<evidence type="ECO:0000256" key="5">
    <source>
        <dbReference type="ARBA" id="ARBA00022741"/>
    </source>
</evidence>
<evidence type="ECO:0000256" key="16">
    <source>
        <dbReference type="NCBIfam" id="TIGR01389"/>
    </source>
</evidence>
<evidence type="ECO:0000256" key="10">
    <source>
        <dbReference type="ARBA" id="ARBA00022840"/>
    </source>
</evidence>
<dbReference type="SUPFAM" id="SSF46785">
    <property type="entry name" value="Winged helix' DNA-binding domain"/>
    <property type="match status" value="1"/>
</dbReference>
<evidence type="ECO:0000256" key="9">
    <source>
        <dbReference type="ARBA" id="ARBA00022833"/>
    </source>
</evidence>
<evidence type="ECO:0000256" key="15">
    <source>
        <dbReference type="ARBA" id="ARBA00034617"/>
    </source>
</evidence>
<evidence type="ECO:0000256" key="14">
    <source>
        <dbReference type="ARBA" id="ARBA00023235"/>
    </source>
</evidence>
<evidence type="ECO:0000256" key="2">
    <source>
        <dbReference type="ARBA" id="ARBA00001947"/>
    </source>
</evidence>
<dbReference type="InterPro" id="IPR010997">
    <property type="entry name" value="HRDC-like_sf"/>
</dbReference>
<dbReference type="Pfam" id="PF14493">
    <property type="entry name" value="HTH_40"/>
    <property type="match status" value="1"/>
</dbReference>
<dbReference type="SUPFAM" id="SSF52540">
    <property type="entry name" value="P-loop containing nucleoside triphosphate hydrolases"/>
    <property type="match status" value="1"/>
</dbReference>
<feature type="region of interest" description="Disordered" evidence="17">
    <location>
        <begin position="1"/>
        <end position="20"/>
    </location>
</feature>
<dbReference type="InterPro" id="IPR006293">
    <property type="entry name" value="DNA_helicase_ATP-dep_RecQ_bac"/>
</dbReference>
<keyword evidence="13" id="KW-0234">DNA repair</keyword>
<dbReference type="SUPFAM" id="SSF47819">
    <property type="entry name" value="HRDC-like"/>
    <property type="match status" value="1"/>
</dbReference>
<evidence type="ECO:0000256" key="3">
    <source>
        <dbReference type="ARBA" id="ARBA00005446"/>
    </source>
</evidence>
<keyword evidence="11" id="KW-0238">DNA-binding</keyword>
<keyword evidence="9" id="KW-0862">Zinc</keyword>
<dbReference type="SMART" id="SM00341">
    <property type="entry name" value="HRDC"/>
    <property type="match status" value="1"/>
</dbReference>
<comment type="caution">
    <text evidence="21">The sequence shown here is derived from an EMBL/GenBank/DDBJ whole genome shotgun (WGS) entry which is preliminary data.</text>
</comment>
<sequence>MSPSSPSTGPASDSSSTESLERAHQVLESVWGYDSFRPLQEEAVRDVIHGRDSLVVLPTGGGKSLCYQVPALVRDGMAVVVSPLISLMKDQVDALTNNGVAAALVNSTQTNDQKRETADRIRRGEIKILYLAPERLLTAKTMDFLRGVPISFFAIDEAHCVSNWGHDFRPEYRGLRVLKEQFPNASVHAFTATASQLVRDDIAEQLNLENPHVLVGNFDRPNLTYRMVRNAGKMNQIQHFIQKHPGESGVVYCITRKEVEQTSAALAGTGVRVLPYHAGLSDEERQSNQEAFIQEKVDVIVATVAFGMGIDKSNVRYVIHAGMPKSIEHYQQESGRAGRDGLAAECVLIHGPGDVMSWKRILENGDRNNFDAAMQSLNSMAALCNGVHCRHAALVEYFGQEYDADNCNACDVCLGELDVVEDPITLSQKILSCVVRLKERYGAGHTVKVLTGSRDQKVLQAGHDELSTYGLLSNDGAAAVRTWIDQLISQNHLVSVGEYHSLRLTPSGRELLRGEGQVSLTRVATRSSASNAGRDSWEGVDRALFDHLRALRSQLASERGVPAYVIFGDAVLRELARIRPSSLAKLEGIRGIGEHKRNEFGQLFLDSIDEYCDQTSTDRDQANGSVPPPKMPVQPNAASMQAASLFREGHSVDEVAQRMDRAESTVHKYLGEFIQLEKITDPSPWVDTDEAAAIRSALMAAEDERLRPIYEALDEKVSYEKIRIVSSCLKNELSASNSE</sequence>
<dbReference type="PANTHER" id="PTHR13710:SF105">
    <property type="entry name" value="ATP-DEPENDENT DNA HELICASE Q1"/>
    <property type="match status" value="1"/>
</dbReference>
<dbReference type="InterPro" id="IPR001650">
    <property type="entry name" value="Helicase_C-like"/>
</dbReference>
<comment type="catalytic activity">
    <reaction evidence="15">
        <text>Couples ATP hydrolysis with the unwinding of duplex DNA by translocating in the 3'-5' direction.</text>
        <dbReference type="EC" id="5.6.2.4"/>
    </reaction>
</comment>
<keyword evidence="10" id="KW-0067">ATP-binding</keyword>
<dbReference type="Gene3D" id="1.10.10.10">
    <property type="entry name" value="Winged helix-like DNA-binding domain superfamily/Winged helix DNA-binding domain"/>
    <property type="match status" value="1"/>
</dbReference>
<dbReference type="SMART" id="SM00956">
    <property type="entry name" value="RQC"/>
    <property type="match status" value="1"/>
</dbReference>
<dbReference type="Gene3D" id="3.40.50.300">
    <property type="entry name" value="P-loop containing nucleotide triphosphate hydrolases"/>
    <property type="match status" value="2"/>
</dbReference>
<dbReference type="InterPro" id="IPR014001">
    <property type="entry name" value="Helicase_ATP-bd"/>
</dbReference>
<dbReference type="InterPro" id="IPR032284">
    <property type="entry name" value="RecQ_Zn-bd"/>
</dbReference>
<keyword evidence="22" id="KW-1185">Reference proteome</keyword>
<dbReference type="InterPro" id="IPR002121">
    <property type="entry name" value="HRDC_dom"/>
</dbReference>
<dbReference type="Gene3D" id="1.10.150.80">
    <property type="entry name" value="HRDC domain"/>
    <property type="match status" value="1"/>
</dbReference>
<dbReference type="Pfam" id="PF00271">
    <property type="entry name" value="Helicase_C"/>
    <property type="match status" value="1"/>
</dbReference>
<keyword evidence="7 21" id="KW-0378">Hydrolase</keyword>
<dbReference type="PROSITE" id="PS51194">
    <property type="entry name" value="HELICASE_CTER"/>
    <property type="match status" value="1"/>
</dbReference>
<evidence type="ECO:0000256" key="12">
    <source>
        <dbReference type="ARBA" id="ARBA00023172"/>
    </source>
</evidence>
<feature type="domain" description="Helicase ATP-binding" evidence="19">
    <location>
        <begin position="44"/>
        <end position="212"/>
    </location>
</feature>
<feature type="compositionally biased region" description="Low complexity" evidence="17">
    <location>
        <begin position="1"/>
        <end position="18"/>
    </location>
</feature>
<dbReference type="Proteomes" id="UP001430306">
    <property type="component" value="Unassembled WGS sequence"/>
</dbReference>
<evidence type="ECO:0000256" key="8">
    <source>
        <dbReference type="ARBA" id="ARBA00022806"/>
    </source>
</evidence>
<name>A0ABS8NM28_9BACT</name>
<feature type="domain" description="Helicase C-terminal" evidence="20">
    <location>
        <begin position="233"/>
        <end position="381"/>
    </location>
</feature>
<dbReference type="InterPro" id="IPR011545">
    <property type="entry name" value="DEAD/DEAH_box_helicase_dom"/>
</dbReference>
<dbReference type="SMART" id="SM00487">
    <property type="entry name" value="DEXDc"/>
    <property type="match status" value="1"/>
</dbReference>
<accession>A0ABS8NM28</accession>
<dbReference type="EMBL" id="JAJKFW010000058">
    <property type="protein sequence ID" value="MCC9644639.1"/>
    <property type="molecule type" value="Genomic_DNA"/>
</dbReference>
<feature type="domain" description="HRDC" evidence="18">
    <location>
        <begin position="538"/>
        <end position="618"/>
    </location>
</feature>
<dbReference type="Pfam" id="PF00270">
    <property type="entry name" value="DEAD"/>
    <property type="match status" value="1"/>
</dbReference>
<keyword evidence="14" id="KW-0413">Isomerase</keyword>
<evidence type="ECO:0000259" key="19">
    <source>
        <dbReference type="PROSITE" id="PS51192"/>
    </source>
</evidence>
<dbReference type="PROSITE" id="PS50967">
    <property type="entry name" value="HRDC"/>
    <property type="match status" value="1"/>
</dbReference>
<comment type="similarity">
    <text evidence="3">Belongs to the helicase family. RecQ subfamily.</text>
</comment>
<feature type="region of interest" description="Disordered" evidence="17">
    <location>
        <begin position="615"/>
        <end position="634"/>
    </location>
</feature>
<evidence type="ECO:0000256" key="17">
    <source>
        <dbReference type="SAM" id="MobiDB-lite"/>
    </source>
</evidence>
<dbReference type="SMART" id="SM00490">
    <property type="entry name" value="HELICc"/>
    <property type="match status" value="1"/>
</dbReference>
<gene>
    <name evidence="21" type="primary">recQ</name>
    <name evidence="21" type="ORF">LOC71_20385</name>
</gene>
<evidence type="ECO:0000256" key="13">
    <source>
        <dbReference type="ARBA" id="ARBA00023204"/>
    </source>
</evidence>
<dbReference type="InterPro" id="IPR036390">
    <property type="entry name" value="WH_DNA-bd_sf"/>
</dbReference>
<dbReference type="InterPro" id="IPR018982">
    <property type="entry name" value="RQC_domain"/>
</dbReference>
<dbReference type="NCBIfam" id="TIGR00614">
    <property type="entry name" value="recQ_fam"/>
    <property type="match status" value="1"/>
</dbReference>
<evidence type="ECO:0000256" key="1">
    <source>
        <dbReference type="ARBA" id="ARBA00001946"/>
    </source>
</evidence>
<keyword evidence="5" id="KW-0547">Nucleotide-binding</keyword>
<organism evidence="21 22">
    <name type="scientific">Rhodopirellula halodulae</name>
    <dbReference type="NCBI Taxonomy" id="2894198"/>
    <lineage>
        <taxon>Bacteria</taxon>
        <taxon>Pseudomonadati</taxon>
        <taxon>Planctomycetota</taxon>
        <taxon>Planctomycetia</taxon>
        <taxon>Pirellulales</taxon>
        <taxon>Pirellulaceae</taxon>
        <taxon>Rhodopirellula</taxon>
    </lineage>
</organism>
<proteinExistence type="inferred from homology"/>
<dbReference type="RefSeq" id="WP_230276351.1">
    <property type="nucleotide sequence ID" value="NZ_JAJKFW010000058.1"/>
</dbReference>
<keyword evidence="4" id="KW-0479">Metal-binding</keyword>
<evidence type="ECO:0000256" key="11">
    <source>
        <dbReference type="ARBA" id="ARBA00023125"/>
    </source>
</evidence>
<dbReference type="Pfam" id="PF16124">
    <property type="entry name" value="RecQ_Zn_bind"/>
    <property type="match status" value="1"/>
</dbReference>
<evidence type="ECO:0000256" key="6">
    <source>
        <dbReference type="ARBA" id="ARBA00022763"/>
    </source>
</evidence>
<evidence type="ECO:0000259" key="18">
    <source>
        <dbReference type="PROSITE" id="PS50967"/>
    </source>
</evidence>
<dbReference type="InterPro" id="IPR036388">
    <property type="entry name" value="WH-like_DNA-bd_sf"/>
</dbReference>
<dbReference type="CDD" id="cd18794">
    <property type="entry name" value="SF2_C_RecQ"/>
    <property type="match status" value="1"/>
</dbReference>
<dbReference type="InterPro" id="IPR029491">
    <property type="entry name" value="Helicase_HTH"/>
</dbReference>
<protein>
    <recommendedName>
        <fullName evidence="16">DNA helicase RecQ</fullName>
        <ecNumber evidence="16">5.6.2.4</ecNumber>
    </recommendedName>
</protein>
<comment type="cofactor">
    <cofactor evidence="1">
        <name>Mg(2+)</name>
        <dbReference type="ChEBI" id="CHEBI:18420"/>
    </cofactor>
</comment>
<keyword evidence="8 21" id="KW-0347">Helicase</keyword>
<reference evidence="21" key="1">
    <citation type="submission" date="2021-11" db="EMBL/GenBank/DDBJ databases">
        <title>Genome sequence.</title>
        <authorList>
            <person name="Sun Q."/>
        </authorList>
    </citation>
    <scope>NUCLEOTIDE SEQUENCE</scope>
    <source>
        <strain evidence="21">JC740</strain>
    </source>
</reference>
<dbReference type="Pfam" id="PF00570">
    <property type="entry name" value="HRDC"/>
    <property type="match status" value="1"/>
</dbReference>
<comment type="cofactor">
    <cofactor evidence="2">
        <name>Zn(2+)</name>
        <dbReference type="ChEBI" id="CHEBI:29105"/>
    </cofactor>
</comment>
<keyword evidence="6" id="KW-0227">DNA damage</keyword>
<dbReference type="PANTHER" id="PTHR13710">
    <property type="entry name" value="DNA HELICASE RECQ FAMILY MEMBER"/>
    <property type="match status" value="1"/>
</dbReference>
<dbReference type="CDD" id="cd17920">
    <property type="entry name" value="DEXHc_RecQ"/>
    <property type="match status" value="1"/>
</dbReference>
<dbReference type="InterPro" id="IPR004589">
    <property type="entry name" value="DNA_helicase_ATP-dep_RecQ"/>
</dbReference>
<evidence type="ECO:0000259" key="20">
    <source>
        <dbReference type="PROSITE" id="PS51194"/>
    </source>
</evidence>
<dbReference type="PROSITE" id="PS51192">
    <property type="entry name" value="HELICASE_ATP_BIND_1"/>
    <property type="match status" value="1"/>
</dbReference>
<evidence type="ECO:0000256" key="4">
    <source>
        <dbReference type="ARBA" id="ARBA00022723"/>
    </source>
</evidence>
<keyword evidence="12" id="KW-0233">DNA recombination</keyword>
<dbReference type="InterPro" id="IPR044876">
    <property type="entry name" value="HRDC_dom_sf"/>
</dbReference>
<evidence type="ECO:0000313" key="22">
    <source>
        <dbReference type="Proteomes" id="UP001430306"/>
    </source>
</evidence>
<evidence type="ECO:0000256" key="7">
    <source>
        <dbReference type="ARBA" id="ARBA00022801"/>
    </source>
</evidence>
<evidence type="ECO:0000313" key="21">
    <source>
        <dbReference type="EMBL" id="MCC9644639.1"/>
    </source>
</evidence>
<dbReference type="Pfam" id="PF09382">
    <property type="entry name" value="RQC"/>
    <property type="match status" value="1"/>
</dbReference>